<dbReference type="Proteomes" id="UP000593571">
    <property type="component" value="Unassembled WGS sequence"/>
</dbReference>
<dbReference type="EMBL" id="JACASE010000013">
    <property type="protein sequence ID" value="KAF6418868.1"/>
    <property type="molecule type" value="Genomic_DNA"/>
</dbReference>
<dbReference type="AlphaFoldDB" id="A0A7J8D6W7"/>
<feature type="region of interest" description="Disordered" evidence="1">
    <location>
        <begin position="67"/>
        <end position="126"/>
    </location>
</feature>
<gene>
    <name evidence="2" type="ORF">HJG63_008868</name>
</gene>
<evidence type="ECO:0000256" key="1">
    <source>
        <dbReference type="SAM" id="MobiDB-lite"/>
    </source>
</evidence>
<evidence type="ECO:0000313" key="3">
    <source>
        <dbReference type="Proteomes" id="UP000593571"/>
    </source>
</evidence>
<sequence>MICPRSLVWVELRPSKRQAEVLIPDPWEMRPHLKIGTSLCGRVKRQAKVTRRWRRGPSPDVSGVVIKRTESRRRTRTERRLPCATQTRDGRVMPDTDWNDAAASPRTPRLLEPAGSQGDGHLDFAL</sequence>
<protein>
    <submittedName>
        <fullName evidence="2">Uncharacterized protein</fullName>
    </submittedName>
</protein>
<name>A0A7J8D6W7_ROUAE</name>
<accession>A0A7J8D6W7</accession>
<evidence type="ECO:0000313" key="2">
    <source>
        <dbReference type="EMBL" id="KAF6418868.1"/>
    </source>
</evidence>
<reference evidence="2 3" key="1">
    <citation type="journal article" date="2020" name="Nature">
        <title>Six reference-quality genomes reveal evolution of bat adaptations.</title>
        <authorList>
            <person name="Jebb D."/>
            <person name="Huang Z."/>
            <person name="Pippel M."/>
            <person name="Hughes G.M."/>
            <person name="Lavrichenko K."/>
            <person name="Devanna P."/>
            <person name="Winkler S."/>
            <person name="Jermiin L.S."/>
            <person name="Skirmuntt E.C."/>
            <person name="Katzourakis A."/>
            <person name="Burkitt-Gray L."/>
            <person name="Ray D.A."/>
            <person name="Sullivan K.A.M."/>
            <person name="Roscito J.G."/>
            <person name="Kirilenko B.M."/>
            <person name="Davalos L.M."/>
            <person name="Corthals A.P."/>
            <person name="Power M.L."/>
            <person name="Jones G."/>
            <person name="Ransome R.D."/>
            <person name="Dechmann D.K.N."/>
            <person name="Locatelli A.G."/>
            <person name="Puechmaille S.J."/>
            <person name="Fedrigo O."/>
            <person name="Jarvis E.D."/>
            <person name="Hiller M."/>
            <person name="Vernes S.C."/>
            <person name="Myers E.W."/>
            <person name="Teeling E.C."/>
        </authorList>
    </citation>
    <scope>NUCLEOTIDE SEQUENCE [LARGE SCALE GENOMIC DNA]</scope>
    <source>
        <strain evidence="2">MRouAeg1</strain>
        <tissue evidence="2">Muscle</tissue>
    </source>
</reference>
<organism evidence="2 3">
    <name type="scientific">Rousettus aegyptiacus</name>
    <name type="common">Egyptian fruit bat</name>
    <name type="synonym">Pteropus aegyptiacus</name>
    <dbReference type="NCBI Taxonomy" id="9407"/>
    <lineage>
        <taxon>Eukaryota</taxon>
        <taxon>Metazoa</taxon>
        <taxon>Chordata</taxon>
        <taxon>Craniata</taxon>
        <taxon>Vertebrata</taxon>
        <taxon>Euteleostomi</taxon>
        <taxon>Mammalia</taxon>
        <taxon>Eutheria</taxon>
        <taxon>Laurasiatheria</taxon>
        <taxon>Chiroptera</taxon>
        <taxon>Yinpterochiroptera</taxon>
        <taxon>Pteropodoidea</taxon>
        <taxon>Pteropodidae</taxon>
        <taxon>Rousettinae</taxon>
        <taxon>Rousettus</taxon>
    </lineage>
</organism>
<proteinExistence type="predicted"/>
<keyword evidence="3" id="KW-1185">Reference proteome</keyword>
<comment type="caution">
    <text evidence="2">The sequence shown here is derived from an EMBL/GenBank/DDBJ whole genome shotgun (WGS) entry which is preliminary data.</text>
</comment>